<evidence type="ECO:0000256" key="1">
    <source>
        <dbReference type="ARBA" id="ARBA00008239"/>
    </source>
</evidence>
<gene>
    <name evidence="7" type="primary">htpG</name>
    <name evidence="7" type="ORF">D8790_04260</name>
</gene>
<dbReference type="InterPro" id="IPR004843">
    <property type="entry name" value="Calcineurin-like_PHP"/>
</dbReference>
<dbReference type="InterPro" id="IPR020575">
    <property type="entry name" value="Hsp90_N"/>
</dbReference>
<protein>
    <submittedName>
        <fullName evidence="7">Chaperone protein HtpG</fullName>
    </submittedName>
</protein>
<dbReference type="InterPro" id="IPR029052">
    <property type="entry name" value="Metallo-depent_PP-like"/>
</dbReference>
<dbReference type="InterPro" id="IPR001404">
    <property type="entry name" value="Hsp90_fam"/>
</dbReference>
<name>A0A3R9KVZ3_STRCR</name>
<accession>A0A3R9KVZ3</accession>
<keyword evidence="4" id="KW-0143">Chaperone</keyword>
<feature type="compositionally biased region" description="Basic and acidic residues" evidence="5">
    <location>
        <begin position="1177"/>
        <end position="1193"/>
    </location>
</feature>
<feature type="domain" description="Calcineurin-like phosphoesterase" evidence="6">
    <location>
        <begin position="3"/>
        <end position="277"/>
    </location>
</feature>
<keyword evidence="3" id="KW-0067">ATP-binding</keyword>
<dbReference type="SUPFAM" id="SSF55874">
    <property type="entry name" value="ATPase domain of HSP90 chaperone/DNA topoisomerase II/histidine kinase"/>
    <property type="match status" value="1"/>
</dbReference>
<dbReference type="Pfam" id="PF00149">
    <property type="entry name" value="Metallophos"/>
    <property type="match status" value="1"/>
</dbReference>
<dbReference type="EMBL" id="RJPU01000002">
    <property type="protein sequence ID" value="RSJ96122.1"/>
    <property type="molecule type" value="Genomic_DNA"/>
</dbReference>
<dbReference type="Proteomes" id="UP000278843">
    <property type="component" value="Unassembled WGS sequence"/>
</dbReference>
<dbReference type="GO" id="GO:0051082">
    <property type="term" value="F:unfolded protein binding"/>
    <property type="evidence" value="ECO:0007669"/>
    <property type="project" value="InterPro"/>
</dbReference>
<reference evidence="7 8" key="1">
    <citation type="submission" date="2018-11" db="EMBL/GenBank/DDBJ databases">
        <title>Species Designations Belie Phenotypic and Genotypic Heterogeneity in Oral Streptococci.</title>
        <authorList>
            <person name="Velsko I."/>
        </authorList>
    </citation>
    <scope>NUCLEOTIDE SEQUENCE [LARGE SCALE GENOMIC DNA]</scope>
    <source>
        <strain evidence="7 8">BCC13</strain>
    </source>
</reference>
<evidence type="ECO:0000313" key="7">
    <source>
        <dbReference type="EMBL" id="RSJ96122.1"/>
    </source>
</evidence>
<dbReference type="AlphaFoldDB" id="A0A3R9KVZ3"/>
<comment type="caution">
    <text evidence="7">The sequence shown here is derived from an EMBL/GenBank/DDBJ whole genome shotgun (WGS) entry which is preliminary data.</text>
</comment>
<evidence type="ECO:0000256" key="2">
    <source>
        <dbReference type="ARBA" id="ARBA00022741"/>
    </source>
</evidence>
<evidence type="ECO:0000256" key="3">
    <source>
        <dbReference type="ARBA" id="ARBA00022840"/>
    </source>
</evidence>
<dbReference type="SUPFAM" id="SSF56300">
    <property type="entry name" value="Metallo-dependent phosphatases"/>
    <property type="match status" value="1"/>
</dbReference>
<evidence type="ECO:0000313" key="8">
    <source>
        <dbReference type="Proteomes" id="UP000278843"/>
    </source>
</evidence>
<comment type="similarity">
    <text evidence="1">Belongs to the heat shock protein 90 family.</text>
</comment>
<dbReference type="InterPro" id="IPR036890">
    <property type="entry name" value="HATPase_C_sf"/>
</dbReference>
<dbReference type="PANTHER" id="PTHR11528">
    <property type="entry name" value="HEAT SHOCK PROTEIN 90 FAMILY MEMBER"/>
    <property type="match status" value="1"/>
</dbReference>
<dbReference type="Gene3D" id="3.30.565.10">
    <property type="entry name" value="Histidine kinase-like ATPase, C-terminal domain"/>
    <property type="match status" value="1"/>
</dbReference>
<evidence type="ECO:0000256" key="5">
    <source>
        <dbReference type="SAM" id="MobiDB-lite"/>
    </source>
</evidence>
<dbReference type="GO" id="GO:0005524">
    <property type="term" value="F:ATP binding"/>
    <property type="evidence" value="ECO:0007669"/>
    <property type="project" value="UniProtKB-KW"/>
</dbReference>
<organism evidence="7 8">
    <name type="scientific">Streptococcus cristatus</name>
    <dbReference type="NCBI Taxonomy" id="45634"/>
    <lineage>
        <taxon>Bacteria</taxon>
        <taxon>Bacillati</taxon>
        <taxon>Bacillota</taxon>
        <taxon>Bacilli</taxon>
        <taxon>Lactobacillales</taxon>
        <taxon>Streptococcaceae</taxon>
        <taxon>Streptococcus</taxon>
    </lineage>
</organism>
<dbReference type="Pfam" id="PF13589">
    <property type="entry name" value="HATPase_c_3"/>
    <property type="match status" value="1"/>
</dbReference>
<evidence type="ECO:0000259" key="6">
    <source>
        <dbReference type="Pfam" id="PF00149"/>
    </source>
</evidence>
<keyword evidence="2" id="KW-0547">Nucleotide-binding</keyword>
<dbReference type="RefSeq" id="WP_125387718.1">
    <property type="nucleotide sequence ID" value="NZ_RJPU01000002.1"/>
</dbReference>
<dbReference type="Gene3D" id="3.60.21.10">
    <property type="match status" value="1"/>
</dbReference>
<proteinExistence type="inferred from homology"/>
<evidence type="ECO:0000256" key="4">
    <source>
        <dbReference type="ARBA" id="ARBA00023186"/>
    </source>
</evidence>
<dbReference type="GO" id="GO:0016887">
    <property type="term" value="F:ATP hydrolysis activity"/>
    <property type="evidence" value="ECO:0007669"/>
    <property type="project" value="InterPro"/>
</dbReference>
<dbReference type="PRINTS" id="PR00775">
    <property type="entry name" value="HEATSHOCK90"/>
</dbReference>
<sequence length="1280" mass="149236">MGMNILQLSDLHIGKELGEQRCLDILKRNLETLLHSIIDALDKESLNSKIDKITVTGDIFDCKVFEERQGISNYLNTFNMAVCFFENLIENVNSKGNNNLSIEDLIVIPGNHELNRPNIESGEAYSKPDVHFQKYREFLRMLYKGMFDRLYPEPDSNKHIVRIVLDENKNTIIIGFNSVNFYWSFQKPSKEIKHEYFSENDFGAISFEQITYVRNFLKNVKNLEKYSIVALTHHHFSQYEERTLDYHDNSAIRNEETFLKFLSDFNVKLILHGHKHQTIDRLISTTFDLSKPIRVIPAIGCGSTTAAGADKKQFNVITIYDYKNKQVDFEYKEFSTENQGFELSRSFCYPPLADDKNQQDFENLLRNIEKTSIKETFFNIKKKIKKDNFDFFEEILKNVIIPLPRCVEYLQSNSNSFLTLLIAILARKNLKNKVIEEFLEDKLNSLLGDKDECDKILKWLLSSELRIIEHYQNIDFISADNSKEIIFIILGAFLADLYISINDDYVNFYRNNIQNKVNIYIDMNGISFNGGNLEIVTDLERRSLDIKIIVENADSHKVMKLIATEFSLLLSQLEEVFSYIGFKIYHITSIVRDEESNQLESYNFEAYTPTLIPLLAGKNIYLDNQHAFLRELIQNSIDAIEVRRKMDRNIPYARINIHLDEKRFFVRDTGTGMSRYLLERFFTSIGRSYYTSKDFRRLYIRDYSPVSQFGIGFLSVFLVTNHVEIFTKHYQERKYFHLDIPNNDGCFFINELSQQPNLLAESNTIYNTAVCLNFEEKQIHDKRLKLCQKMEKIFLNPPVKILMLIGRSEKVNHKEEKKDGSSPQYREIKSNSLFREIDTATDRNGLFFFFPFKSSDEGYSNEVMIDESVVQDKVNCVGNDSFFNQSNYGILLYKPDKELSTISKVQQLSAGMFIGEDDKYAWSNRLVKASKFQESSQWTDNFFDVVINYPPSLLKLNVSRDTVKNANDFIDILDNQKIRRITDIKVSNVRAIIEVVKAKIICSDKRNFCYFDLCRIFPDNYGLHELHLDVTETGLYVCRRFDNSSGKDESITKICDQLSMSLSNFSNNDLILSLKSNFEKMDHVKLDESCLASIFVLTYRVAQWSTFFANNSYKARGFQKILYDFLNIDILSDLSVLKEDANNALRDISGLQEYFGLKKKDGKIVFEKDEERQFFDFPDKSSNKDDNNIDQRKGKPKKKPSLVPAQSIITYITNNILSDIEKNDFFVQILAVMLTIMEKKLQNESKDEIIALSIYHFYPIYISMFINKNDLDQGINIKLF</sequence>
<feature type="region of interest" description="Disordered" evidence="5">
    <location>
        <begin position="1177"/>
        <end position="1201"/>
    </location>
</feature>
<dbReference type="GO" id="GO:0140662">
    <property type="term" value="F:ATP-dependent protein folding chaperone"/>
    <property type="evidence" value="ECO:0007669"/>
    <property type="project" value="InterPro"/>
</dbReference>